<keyword evidence="4" id="KW-0560">Oxidoreductase</keyword>
<proteinExistence type="predicted"/>
<dbReference type="EMBL" id="MU005765">
    <property type="protein sequence ID" value="KAF2713701.1"/>
    <property type="molecule type" value="Genomic_DNA"/>
</dbReference>
<keyword evidence="3" id="KW-0223">Dioxygenase</keyword>
<reference evidence="7" key="1">
    <citation type="journal article" date="2020" name="Stud. Mycol.">
        <title>101 Dothideomycetes genomes: a test case for predicting lifestyles and emergence of pathogens.</title>
        <authorList>
            <person name="Haridas S."/>
            <person name="Albert R."/>
            <person name="Binder M."/>
            <person name="Bloem J."/>
            <person name="Labutti K."/>
            <person name="Salamov A."/>
            <person name="Andreopoulos B."/>
            <person name="Baker S."/>
            <person name="Barry K."/>
            <person name="Bills G."/>
            <person name="Bluhm B."/>
            <person name="Cannon C."/>
            <person name="Castanera R."/>
            <person name="Culley D."/>
            <person name="Daum C."/>
            <person name="Ezra D."/>
            <person name="Gonzalez J."/>
            <person name="Henrissat B."/>
            <person name="Kuo A."/>
            <person name="Liang C."/>
            <person name="Lipzen A."/>
            <person name="Lutzoni F."/>
            <person name="Magnuson J."/>
            <person name="Mondo S."/>
            <person name="Nolan M."/>
            <person name="Ohm R."/>
            <person name="Pangilinan J."/>
            <person name="Park H.-J."/>
            <person name="Ramirez L."/>
            <person name="Alfaro M."/>
            <person name="Sun H."/>
            <person name="Tritt A."/>
            <person name="Yoshinaga Y."/>
            <person name="Zwiers L.-H."/>
            <person name="Turgeon B."/>
            <person name="Goodwin S."/>
            <person name="Spatafora J."/>
            <person name="Crous P."/>
            <person name="Grigoriev I."/>
        </authorList>
    </citation>
    <scope>NUCLEOTIDE SEQUENCE</scope>
    <source>
        <strain evidence="7">CBS 279.74</strain>
    </source>
</reference>
<dbReference type="PANTHER" id="PTHR10869:SF241">
    <property type="entry name" value="FE2OG DIOXYGENASE DOMAIN-CONTAINING PROTEIN"/>
    <property type="match status" value="1"/>
</dbReference>
<dbReference type="Gene3D" id="2.60.120.620">
    <property type="entry name" value="q2cbj1_9rhob like domain"/>
    <property type="match status" value="1"/>
</dbReference>
<protein>
    <submittedName>
        <fullName evidence="7">Oxidoreductase domain-containing protein</fullName>
    </submittedName>
</protein>
<evidence type="ECO:0000256" key="5">
    <source>
        <dbReference type="ARBA" id="ARBA00023004"/>
    </source>
</evidence>
<dbReference type="InterPro" id="IPR006620">
    <property type="entry name" value="Pro_4_hyd_alph"/>
</dbReference>
<dbReference type="SMART" id="SM00702">
    <property type="entry name" value="P4Hc"/>
    <property type="match status" value="1"/>
</dbReference>
<dbReference type="PANTHER" id="PTHR10869">
    <property type="entry name" value="PROLYL 4-HYDROXYLASE ALPHA SUBUNIT"/>
    <property type="match status" value="1"/>
</dbReference>
<keyword evidence="5" id="KW-0408">Iron</keyword>
<evidence type="ECO:0000259" key="6">
    <source>
        <dbReference type="SMART" id="SM00702"/>
    </source>
</evidence>
<feature type="domain" description="Prolyl 4-hydroxylase alpha subunit" evidence="6">
    <location>
        <begin position="62"/>
        <end position="270"/>
    </location>
</feature>
<dbReference type="Pfam" id="PF13640">
    <property type="entry name" value="2OG-FeII_Oxy_3"/>
    <property type="match status" value="1"/>
</dbReference>
<dbReference type="GO" id="GO:0005783">
    <property type="term" value="C:endoplasmic reticulum"/>
    <property type="evidence" value="ECO:0007669"/>
    <property type="project" value="TreeGrafter"/>
</dbReference>
<dbReference type="Proteomes" id="UP000799428">
    <property type="component" value="Unassembled WGS sequence"/>
</dbReference>
<accession>A0A6G1KMT4</accession>
<evidence type="ECO:0000313" key="8">
    <source>
        <dbReference type="Proteomes" id="UP000799428"/>
    </source>
</evidence>
<dbReference type="InterPro" id="IPR045054">
    <property type="entry name" value="P4HA-like"/>
</dbReference>
<dbReference type="GO" id="GO:0005506">
    <property type="term" value="F:iron ion binding"/>
    <property type="evidence" value="ECO:0007669"/>
    <property type="project" value="InterPro"/>
</dbReference>
<organism evidence="7 8">
    <name type="scientific">Pleomassaria siparia CBS 279.74</name>
    <dbReference type="NCBI Taxonomy" id="1314801"/>
    <lineage>
        <taxon>Eukaryota</taxon>
        <taxon>Fungi</taxon>
        <taxon>Dikarya</taxon>
        <taxon>Ascomycota</taxon>
        <taxon>Pezizomycotina</taxon>
        <taxon>Dothideomycetes</taxon>
        <taxon>Pleosporomycetidae</taxon>
        <taxon>Pleosporales</taxon>
        <taxon>Pleomassariaceae</taxon>
        <taxon>Pleomassaria</taxon>
    </lineage>
</organism>
<dbReference type="SUPFAM" id="SSF51197">
    <property type="entry name" value="Clavaminate synthase-like"/>
    <property type="match status" value="1"/>
</dbReference>
<dbReference type="InterPro" id="IPR044862">
    <property type="entry name" value="Pro_4_hyd_alph_FE2OG_OXY"/>
</dbReference>
<keyword evidence="8" id="KW-1185">Reference proteome</keyword>
<keyword evidence="2" id="KW-0479">Metal-binding</keyword>
<dbReference type="AlphaFoldDB" id="A0A6G1KMT4"/>
<dbReference type="GO" id="GO:0031418">
    <property type="term" value="F:L-ascorbic acid binding"/>
    <property type="evidence" value="ECO:0007669"/>
    <property type="project" value="InterPro"/>
</dbReference>
<evidence type="ECO:0000313" key="7">
    <source>
        <dbReference type="EMBL" id="KAF2713701.1"/>
    </source>
</evidence>
<comment type="cofactor">
    <cofactor evidence="1">
        <name>L-ascorbate</name>
        <dbReference type="ChEBI" id="CHEBI:38290"/>
    </cofactor>
</comment>
<name>A0A6G1KMT4_9PLEO</name>
<evidence type="ECO:0000256" key="3">
    <source>
        <dbReference type="ARBA" id="ARBA00022964"/>
    </source>
</evidence>
<evidence type="ECO:0000256" key="1">
    <source>
        <dbReference type="ARBA" id="ARBA00001961"/>
    </source>
</evidence>
<dbReference type="OrthoDB" id="69177at2759"/>
<evidence type="ECO:0000256" key="4">
    <source>
        <dbReference type="ARBA" id="ARBA00023002"/>
    </source>
</evidence>
<gene>
    <name evidence="7" type="ORF">K504DRAFT_371455</name>
</gene>
<sequence length="275" mass="31481">MPTRSVPAEIRKAIHARRPKSPVASVPKVVHLPKRFLDGPAPNLEQREIDFKEEGLTEYAGHWAVVLDGVLTEEECDQIVALAEASADGKWERAMVNVGGGQQMLYEDTRKCGRIIWDNHELAKRLWKRVEQAPAVSKIQRLEKWASVTGYGPWKRDEVWKMTRLNERLRLLKYTGGEYFKVHQDGIYETVDKKERSYFTLHLYLNNAEGKNGEESLKGGATTFDSHNMHRRIEVVPKVGRVLLFQQRGLLHSGDDVISGTKLTMRTDIMFAKED</sequence>
<evidence type="ECO:0000256" key="2">
    <source>
        <dbReference type="ARBA" id="ARBA00022723"/>
    </source>
</evidence>
<dbReference type="GO" id="GO:0004656">
    <property type="term" value="F:procollagen-proline 4-dioxygenase activity"/>
    <property type="evidence" value="ECO:0007669"/>
    <property type="project" value="TreeGrafter"/>
</dbReference>